<protein>
    <submittedName>
        <fullName evidence="3">Protein JTB-like</fullName>
    </submittedName>
</protein>
<dbReference type="PANTHER" id="PTHR13041:SF3">
    <property type="entry name" value="PROTEIN JTB"/>
    <property type="match status" value="1"/>
</dbReference>
<keyword evidence="1" id="KW-0472">Membrane</keyword>
<organism evidence="3">
    <name type="scientific">Phallusia mammillata</name>
    <dbReference type="NCBI Taxonomy" id="59560"/>
    <lineage>
        <taxon>Eukaryota</taxon>
        <taxon>Metazoa</taxon>
        <taxon>Chordata</taxon>
        <taxon>Tunicata</taxon>
        <taxon>Ascidiacea</taxon>
        <taxon>Phlebobranchia</taxon>
        <taxon>Ascidiidae</taxon>
        <taxon>Phallusia</taxon>
    </lineage>
</organism>
<dbReference type="PANTHER" id="PTHR13041">
    <property type="entry name" value="JTB PROTEIN-RELATED"/>
    <property type="match status" value="1"/>
</dbReference>
<accession>A0A6F9DG57</accession>
<dbReference type="AlphaFoldDB" id="A0A6F9DG57"/>
<proteinExistence type="evidence at transcript level"/>
<dbReference type="GO" id="GO:0005819">
    <property type="term" value="C:spindle"/>
    <property type="evidence" value="ECO:0007669"/>
    <property type="project" value="TreeGrafter"/>
</dbReference>
<feature type="transmembrane region" description="Helical" evidence="1">
    <location>
        <begin position="95"/>
        <end position="115"/>
    </location>
</feature>
<feature type="signal peptide" evidence="2">
    <location>
        <begin position="1"/>
        <end position="22"/>
    </location>
</feature>
<evidence type="ECO:0000256" key="2">
    <source>
        <dbReference type="SAM" id="SignalP"/>
    </source>
</evidence>
<reference evidence="3" key="1">
    <citation type="submission" date="2020-04" db="EMBL/GenBank/DDBJ databases">
        <authorList>
            <person name="Neveu A P."/>
        </authorList>
    </citation>
    <scope>NUCLEOTIDE SEQUENCE</scope>
    <source>
        <tissue evidence="3">Whole embryo</tissue>
    </source>
</reference>
<dbReference type="GO" id="GO:0005813">
    <property type="term" value="C:centrosome"/>
    <property type="evidence" value="ECO:0007669"/>
    <property type="project" value="TreeGrafter"/>
</dbReference>
<dbReference type="Gene3D" id="3.30.720.220">
    <property type="match status" value="1"/>
</dbReference>
<dbReference type="GO" id="GO:0000281">
    <property type="term" value="P:mitotic cytokinesis"/>
    <property type="evidence" value="ECO:0007669"/>
    <property type="project" value="TreeGrafter"/>
</dbReference>
<dbReference type="EMBL" id="LR786106">
    <property type="protein sequence ID" value="CAB3257830.1"/>
    <property type="molecule type" value="mRNA"/>
</dbReference>
<sequence length="135" mass="15736">MILVLVKYVMVLVMVFPTLPAGEDVKNTEENISGGLCWQDEKYEIVEKCHPCNSHELVIHQECKHTGYIEEIKCANSGFAIKRCPRDKHMEMVTFWKFEVGMIFMSIITATAVMFRMRKLDHENQERIQRQISAL</sequence>
<gene>
    <name evidence="3" type="primary">Jtb</name>
</gene>
<dbReference type="GO" id="GO:0030496">
    <property type="term" value="C:midbody"/>
    <property type="evidence" value="ECO:0007669"/>
    <property type="project" value="TreeGrafter"/>
</dbReference>
<dbReference type="GO" id="GO:0016020">
    <property type="term" value="C:membrane"/>
    <property type="evidence" value="ECO:0007669"/>
    <property type="project" value="InterPro"/>
</dbReference>
<keyword evidence="2" id="KW-0732">Signal</keyword>
<keyword evidence="1" id="KW-1133">Transmembrane helix</keyword>
<evidence type="ECO:0000313" key="3">
    <source>
        <dbReference type="EMBL" id="CAB3257830.1"/>
    </source>
</evidence>
<dbReference type="Pfam" id="PF05439">
    <property type="entry name" value="JTB"/>
    <property type="match status" value="1"/>
</dbReference>
<name>A0A6F9DG57_9ASCI</name>
<dbReference type="InterPro" id="IPR008657">
    <property type="entry name" value="JTB"/>
</dbReference>
<evidence type="ECO:0000256" key="1">
    <source>
        <dbReference type="SAM" id="Phobius"/>
    </source>
</evidence>
<feature type="chain" id="PRO_5026147718" evidence="2">
    <location>
        <begin position="23"/>
        <end position="135"/>
    </location>
</feature>
<keyword evidence="1" id="KW-0812">Transmembrane</keyword>
<dbReference type="GO" id="GO:0005737">
    <property type="term" value="C:cytoplasm"/>
    <property type="evidence" value="ECO:0007669"/>
    <property type="project" value="TreeGrafter"/>
</dbReference>